<name>A0ABX5LNH1_9BACT</name>
<dbReference type="EMBL" id="QGHD01000020">
    <property type="protein sequence ID" value="PWK94765.1"/>
    <property type="molecule type" value="Genomic_DNA"/>
</dbReference>
<evidence type="ECO:0008006" key="4">
    <source>
        <dbReference type="Google" id="ProtNLM"/>
    </source>
</evidence>
<protein>
    <recommendedName>
        <fullName evidence="4">Tetratricopeptide repeat protein</fullName>
    </recommendedName>
</protein>
<comment type="caution">
    <text evidence="2">The sequence shown here is derived from an EMBL/GenBank/DDBJ whole genome shotgun (WGS) entry which is preliminary data.</text>
</comment>
<dbReference type="RefSeq" id="WP_146193727.1">
    <property type="nucleotide sequence ID" value="NZ_JAXEIU010000027.1"/>
</dbReference>
<gene>
    <name evidence="2" type="ORF">B0H50_1206</name>
</gene>
<feature type="chain" id="PRO_5047506015" description="Tetratricopeptide repeat protein" evidence="1">
    <location>
        <begin position="20"/>
        <end position="256"/>
    </location>
</feature>
<accession>A0ABX5LNH1</accession>
<organism evidence="2 3">
    <name type="scientific">Hallerella porci</name>
    <dbReference type="NCBI Taxonomy" id="1945871"/>
    <lineage>
        <taxon>Bacteria</taxon>
        <taxon>Pseudomonadati</taxon>
        <taxon>Fibrobacterota</taxon>
        <taxon>Fibrobacteria</taxon>
        <taxon>Fibrobacterales</taxon>
        <taxon>Fibrobacteraceae</taxon>
        <taxon>Hallerella</taxon>
    </lineage>
</organism>
<keyword evidence="3" id="KW-1185">Reference proteome</keyword>
<keyword evidence="1" id="KW-0732">Signal</keyword>
<evidence type="ECO:0000256" key="1">
    <source>
        <dbReference type="SAM" id="SignalP"/>
    </source>
</evidence>
<evidence type="ECO:0000313" key="3">
    <source>
        <dbReference type="Proteomes" id="UP000245523"/>
    </source>
</evidence>
<proteinExistence type="predicted"/>
<evidence type="ECO:0000313" key="2">
    <source>
        <dbReference type="EMBL" id="PWK94765.1"/>
    </source>
</evidence>
<sequence length="256" mass="28312">MRRCIFCVLILCAFLFADSESGDLAYRADKSVQAGKFAKAYGLYERALLSSRKESDISAEGRILVSMATLRIQSLDLQFAEDLLKQVRKVELDTNTLGAYYLAWMELYLEKKNVDKVINIKHSLSEKFLDEIPDGIRGGILSAAAIAFAQKGNATSAKKYLEDADDAFDGDAPGKFAFASARVNSLLHESIADSLYGVALNYSIRANRPFMSATILYYRGLNSSDSAIAKDCFLRSANAFELLGLPRNAERAKKKK</sequence>
<dbReference type="Proteomes" id="UP000245523">
    <property type="component" value="Unassembled WGS sequence"/>
</dbReference>
<reference evidence="2 3" key="1">
    <citation type="submission" date="2018-05" db="EMBL/GenBank/DDBJ databases">
        <title>Animal gut microbial communities from fecal samples from Wisconsin, USA.</title>
        <authorList>
            <person name="Neumann A."/>
        </authorList>
    </citation>
    <scope>NUCLEOTIDE SEQUENCE [LARGE SCALE GENOMIC DNA]</scope>
    <source>
        <strain evidence="2 3">UWS4</strain>
    </source>
</reference>
<feature type="signal peptide" evidence="1">
    <location>
        <begin position="1"/>
        <end position="19"/>
    </location>
</feature>